<accession>A0A1D2NEE3</accession>
<dbReference type="AlphaFoldDB" id="A0A1D2NEE3"/>
<dbReference type="InterPro" id="IPR036188">
    <property type="entry name" value="FAD/NAD-bd_sf"/>
</dbReference>
<evidence type="ECO:0000313" key="6">
    <source>
        <dbReference type="EMBL" id="ODN03623.1"/>
    </source>
</evidence>
<dbReference type="Gene3D" id="3.50.50.60">
    <property type="entry name" value="FAD/NAD(P)-binding domain"/>
    <property type="match status" value="2"/>
</dbReference>
<evidence type="ECO:0000256" key="4">
    <source>
        <dbReference type="ARBA" id="ARBA00022827"/>
    </source>
</evidence>
<evidence type="ECO:0000256" key="2">
    <source>
        <dbReference type="ARBA" id="ARBA00010790"/>
    </source>
</evidence>
<dbReference type="Pfam" id="PF00732">
    <property type="entry name" value="GMC_oxred_N"/>
    <property type="match status" value="2"/>
</dbReference>
<keyword evidence="7" id="KW-1185">Reference proteome</keyword>
<keyword evidence="3" id="KW-0285">Flavoprotein</keyword>
<dbReference type="Gene3D" id="3.30.560.10">
    <property type="entry name" value="Glucose Oxidase, domain 3"/>
    <property type="match status" value="2"/>
</dbReference>
<dbReference type="STRING" id="48709.A0A1D2NEE3"/>
<keyword evidence="4" id="KW-0274">FAD</keyword>
<dbReference type="InterPro" id="IPR007867">
    <property type="entry name" value="GMC_OxRtase_C"/>
</dbReference>
<comment type="similarity">
    <text evidence="2">Belongs to the GMC oxidoreductase family.</text>
</comment>
<evidence type="ECO:0000313" key="7">
    <source>
        <dbReference type="Proteomes" id="UP000094527"/>
    </source>
</evidence>
<comment type="cofactor">
    <cofactor evidence="1">
        <name>FAD</name>
        <dbReference type="ChEBI" id="CHEBI:57692"/>
    </cofactor>
</comment>
<feature type="domain" description="Glucose-methanol-choline oxidoreductase N-terminal" evidence="5">
    <location>
        <begin position="170"/>
        <end position="184"/>
    </location>
</feature>
<sequence length="1204" mass="133541">MNSGTHNLLIHLRGHKKDFDNWANITGDPSWSWEGVLPYFKSYEDYEIPGDDVNHGYRGELRVEAPDYLGRGKDFVAAANELGYRTTDLNAPFDEGFDIIRYAIKNGVRQAPYKAFLEPIRSRSTLTIMKFAHVNKILFKNGNKAFAVQYDKNGRTYVAEATREVIVSTGTVQTSKLLMLSGIGPKTHLQELNIPVVSDLPVGSNLHDHIAVYLAPFFIKEGLGNYVDRDYTVGEFVKWFTLGRGVLSSSGCEASGLISSEIAKARGEGNWPDIQLFQYSFTNFGLGTDVVSKSFNLKLDEMTQYMKNDIGRDALFIGVQGSRPLSRGYVKLGGSSPYDKPIIDPNYLGDPDGIDFKVLLEGVKKSLYLMENTTASQRIGSRFTTTRLPVLGVFYTKIFYNIASSCGTAAIGSVVDTQLRVIGTENLRVVDASVQPVVVSTNTQASTLMIAEKGADMILKKSIIINIECTYQEFGKMLPAFLVLPNCGNKIMVVPVEVVVDNLNTIKNAFLQPVFVPILYLSLQLLPVILTLWTTGDRTQDENEFKNPFKPKTYDFIVVGGGSAGSVVANRLSRNYNVLLLEQGGDPNPIQFIPAFGQFLLNFPETDFSYRAVPQKYASQGCNNQQTSLSAGLGLGGSGTLNIMIHLRGHTMDFNTWAAITGDPSWSWDGVLPFFKSYEDYEIPGDNVNHGYTGELRIEAPDSIGTAPEFIQAAKELGFPNVDLNAPFYEGFDVIRYPIKGGIRQATYKAFIEPILTRFSLRIMKYAQVNKVLSYNLCHDTARSVRACCKLTSFLYLLPQILFKAGHAYAIKFERHGQALTAYASKEIIISAGAYGSSKLLMLSGIGPKAHLQEYGIPVLSDLPVGHNLKDHIAVLLSPFTLTQPRSLNLERDATISEFVKWFTLGRGRFTSSGAEASGHIASSFAKVRGEGNWPDIQLMHACFAFSSEVLDLFAHAFNLKIDVAREYYSPVFGQDACHTLVVAARPYSKGYIKLGGDSPSDRPIIQPNYLDPDTVDAQVLLEGVKRTLVLLENTTAFGVGLGARFPDLKLPGCEHFQMRSDEYWACFIRHWTISVHHPSGTAAMGSVVDNKLRVMGVRNLRVVDNSVAPEHVSANPQASVLMIAEKASAMILQEWKNIELKTQEQQQWLIEQGRGSGIGIKPMFVFKQKRGVMKIRINKKCKNECLKKSRASKAQHYSNYIQY</sequence>
<reference evidence="6 7" key="1">
    <citation type="journal article" date="2016" name="Genome Biol. Evol.">
        <title>Gene Family Evolution Reflects Adaptation to Soil Environmental Stressors in the Genome of the Collembolan Orchesella cincta.</title>
        <authorList>
            <person name="Faddeeva-Vakhrusheva A."/>
            <person name="Derks M.F."/>
            <person name="Anvar S.Y."/>
            <person name="Agamennone V."/>
            <person name="Suring W."/>
            <person name="Smit S."/>
            <person name="van Straalen N.M."/>
            <person name="Roelofs D."/>
        </authorList>
    </citation>
    <scope>NUCLEOTIDE SEQUENCE [LARGE SCALE GENOMIC DNA]</scope>
    <source>
        <tissue evidence="6">Mixed pool</tissue>
    </source>
</reference>
<dbReference type="Pfam" id="PF05199">
    <property type="entry name" value="GMC_oxred_C"/>
    <property type="match status" value="2"/>
</dbReference>
<dbReference type="OrthoDB" id="269227at2759"/>
<dbReference type="OMA" id="HILIHAY"/>
<dbReference type="PROSITE" id="PS00624">
    <property type="entry name" value="GMC_OXRED_2"/>
    <property type="match status" value="2"/>
</dbReference>
<proteinExistence type="inferred from homology"/>
<evidence type="ECO:0000259" key="5">
    <source>
        <dbReference type="PROSITE" id="PS00624"/>
    </source>
</evidence>
<dbReference type="Proteomes" id="UP000094527">
    <property type="component" value="Unassembled WGS sequence"/>
</dbReference>
<protein>
    <submittedName>
        <fullName evidence="6">Glucose dehydrogenase [FAD, quinone]</fullName>
    </submittedName>
</protein>
<evidence type="ECO:0000256" key="1">
    <source>
        <dbReference type="ARBA" id="ARBA00001974"/>
    </source>
</evidence>
<gene>
    <name evidence="6" type="ORF">Ocin01_03061</name>
</gene>
<dbReference type="EMBL" id="LJIJ01000067">
    <property type="protein sequence ID" value="ODN03623.1"/>
    <property type="molecule type" value="Genomic_DNA"/>
</dbReference>
<dbReference type="SUPFAM" id="SSF51905">
    <property type="entry name" value="FAD/NAD(P)-binding domain"/>
    <property type="match status" value="2"/>
</dbReference>
<dbReference type="PANTHER" id="PTHR11552">
    <property type="entry name" value="GLUCOSE-METHANOL-CHOLINE GMC OXIDOREDUCTASE"/>
    <property type="match status" value="1"/>
</dbReference>
<organism evidence="6 7">
    <name type="scientific">Orchesella cincta</name>
    <name type="common">Springtail</name>
    <name type="synonym">Podura cincta</name>
    <dbReference type="NCBI Taxonomy" id="48709"/>
    <lineage>
        <taxon>Eukaryota</taxon>
        <taxon>Metazoa</taxon>
        <taxon>Ecdysozoa</taxon>
        <taxon>Arthropoda</taxon>
        <taxon>Hexapoda</taxon>
        <taxon>Collembola</taxon>
        <taxon>Entomobryomorpha</taxon>
        <taxon>Entomobryoidea</taxon>
        <taxon>Orchesellidae</taxon>
        <taxon>Orchesellinae</taxon>
        <taxon>Orchesella</taxon>
    </lineage>
</organism>
<dbReference type="PANTHER" id="PTHR11552:SF147">
    <property type="entry name" value="CHOLINE DEHYDROGENASE, MITOCHONDRIAL"/>
    <property type="match status" value="1"/>
</dbReference>
<dbReference type="InterPro" id="IPR012132">
    <property type="entry name" value="GMC_OxRdtase"/>
</dbReference>
<dbReference type="InterPro" id="IPR000172">
    <property type="entry name" value="GMC_OxRdtase_N"/>
</dbReference>
<dbReference type="GO" id="GO:0016614">
    <property type="term" value="F:oxidoreductase activity, acting on CH-OH group of donors"/>
    <property type="evidence" value="ECO:0007669"/>
    <property type="project" value="InterPro"/>
</dbReference>
<dbReference type="SUPFAM" id="SSF54373">
    <property type="entry name" value="FAD-linked reductases, C-terminal domain"/>
    <property type="match status" value="2"/>
</dbReference>
<evidence type="ECO:0000256" key="3">
    <source>
        <dbReference type="ARBA" id="ARBA00022630"/>
    </source>
</evidence>
<comment type="caution">
    <text evidence="6">The sequence shown here is derived from an EMBL/GenBank/DDBJ whole genome shotgun (WGS) entry which is preliminary data.</text>
</comment>
<dbReference type="GO" id="GO:0050660">
    <property type="term" value="F:flavin adenine dinucleotide binding"/>
    <property type="evidence" value="ECO:0007669"/>
    <property type="project" value="InterPro"/>
</dbReference>
<feature type="domain" description="Glucose-methanol-choline oxidoreductase N-terminal" evidence="5">
    <location>
        <begin position="833"/>
        <end position="847"/>
    </location>
</feature>
<name>A0A1D2NEE3_ORCCI</name>